<dbReference type="InParanoid" id="A0A1X7VWA3"/>
<accession>A0A1X7VWA3</accession>
<organism evidence="1">
    <name type="scientific">Amphimedon queenslandica</name>
    <name type="common">Sponge</name>
    <dbReference type="NCBI Taxonomy" id="400682"/>
    <lineage>
        <taxon>Eukaryota</taxon>
        <taxon>Metazoa</taxon>
        <taxon>Porifera</taxon>
        <taxon>Demospongiae</taxon>
        <taxon>Heteroscleromorpha</taxon>
        <taxon>Haplosclerida</taxon>
        <taxon>Niphatidae</taxon>
        <taxon>Amphimedon</taxon>
    </lineage>
</organism>
<name>A0A1X7VWA3_AMPQE</name>
<reference evidence="1" key="1">
    <citation type="submission" date="2017-05" db="UniProtKB">
        <authorList>
            <consortium name="EnsemblMetazoa"/>
        </authorList>
    </citation>
    <scope>IDENTIFICATION</scope>
</reference>
<proteinExistence type="predicted"/>
<evidence type="ECO:0000313" key="1">
    <source>
        <dbReference type="EnsemblMetazoa" id="Aqu2.1.44146_001"/>
    </source>
</evidence>
<dbReference type="EnsemblMetazoa" id="Aqu2.1.44146_001">
    <property type="protein sequence ID" value="Aqu2.1.44146_001"/>
    <property type="gene ID" value="Aqu2.1.44146"/>
</dbReference>
<dbReference type="AlphaFoldDB" id="A0A1X7VWA3"/>
<protein>
    <submittedName>
        <fullName evidence="1">Uncharacterized protein</fullName>
    </submittedName>
</protein>
<sequence>YSHTLPCICDHLDSPPAIKSLTIISNVC</sequence>